<feature type="coiled-coil region" evidence="1">
    <location>
        <begin position="393"/>
        <end position="444"/>
    </location>
</feature>
<feature type="region of interest" description="Disordered" evidence="2">
    <location>
        <begin position="71"/>
        <end position="103"/>
    </location>
</feature>
<evidence type="ECO:0000256" key="1">
    <source>
        <dbReference type="SAM" id="Coils"/>
    </source>
</evidence>
<organism evidence="3 4">
    <name type="scientific">Cymbomonas tetramitiformis</name>
    <dbReference type="NCBI Taxonomy" id="36881"/>
    <lineage>
        <taxon>Eukaryota</taxon>
        <taxon>Viridiplantae</taxon>
        <taxon>Chlorophyta</taxon>
        <taxon>Pyramimonadophyceae</taxon>
        <taxon>Pyramimonadales</taxon>
        <taxon>Pyramimonadaceae</taxon>
        <taxon>Cymbomonas</taxon>
    </lineage>
</organism>
<feature type="coiled-coil region" evidence="1">
    <location>
        <begin position="202"/>
        <end position="257"/>
    </location>
</feature>
<dbReference type="Proteomes" id="UP001190700">
    <property type="component" value="Unassembled WGS sequence"/>
</dbReference>
<evidence type="ECO:0000256" key="2">
    <source>
        <dbReference type="SAM" id="MobiDB-lite"/>
    </source>
</evidence>
<sequence>MMKQALSHDRLNCWPTKGSNLCGRKLSGFHVSSPQRETNKIKFLEKAWCVPGTKTQSTFFAGGVLRVRHRNRKSKEQTTFSDGLSVASSGERPPVRSNSSGASKRISDLLSELATLTGSGQQVTKKTYAAPLMSAAEQAARFEGIREAVAAKKSLSSSTRRGSSIDQELARLRSTSNDKAWRLISEKMKMVEGITRTPISEDRGLQAEIAQAQDTNAKLQRALSDAEQTSRANDTQLRAAESKVKDLQARYDVMMQELQTQTDLVQELSALASESVRLLESDDEKVLMHKQIEELTAVVAAKDAEMVALRVDFAEESQIASTNEVTALLFQAEERIRQQAAELERLGREIEALRAGAVDTGHLDTIRKLQEQLANAPSEESVADLEAKVAAPLLEAQARLAQLEVEVAQREQIGGQGSSNGAEMQAMQEALAQAQQKESELMSLVRYYEEQLSQSVTREDVEALESQFAAPMLDQQAKIAKLEDLLEQTPLESEKVSPVTATPLMEQIRKMEVTHAYRHSSEEVMELEEVLSKSLHESQARVAELEVEINTVKLTAISEREAELSARIRGLEEQMAEYAEQEVFDEMRAKMQAPLLEAQAKVAELEIAQSLPSEREASLMASLRQLEEELADQTYPPELLAQFEAQSVAPLMDMQARVVEAEVGAATSTELIHLRAVVRKLEAEMADMYTQKDMDEASNGSAGDGGLPSTEQVMAQLHVALEKISSLESEIAHAHLPPSQRELDTPAGMRELKARMRSLEAELAHSTSLEELETFFTEYNAHKAQ</sequence>
<keyword evidence="1" id="KW-0175">Coiled coil</keyword>
<reference evidence="3 4" key="1">
    <citation type="journal article" date="2015" name="Genome Biol. Evol.">
        <title>Comparative Genomics of a Bacterivorous Green Alga Reveals Evolutionary Causalities and Consequences of Phago-Mixotrophic Mode of Nutrition.</title>
        <authorList>
            <person name="Burns J.A."/>
            <person name="Paasch A."/>
            <person name="Narechania A."/>
            <person name="Kim E."/>
        </authorList>
    </citation>
    <scope>NUCLEOTIDE SEQUENCE [LARGE SCALE GENOMIC DNA]</scope>
    <source>
        <strain evidence="3 4">PLY_AMNH</strain>
    </source>
</reference>
<comment type="caution">
    <text evidence="3">The sequence shown here is derived from an EMBL/GenBank/DDBJ whole genome shotgun (WGS) entry which is preliminary data.</text>
</comment>
<protein>
    <submittedName>
        <fullName evidence="3">Uncharacterized protein</fullName>
    </submittedName>
</protein>
<name>A0AAE0F342_9CHLO</name>
<gene>
    <name evidence="3" type="ORF">CYMTET_40956</name>
</gene>
<accession>A0AAE0F342</accession>
<evidence type="ECO:0000313" key="4">
    <source>
        <dbReference type="Proteomes" id="UP001190700"/>
    </source>
</evidence>
<feature type="coiled-coil region" evidence="1">
    <location>
        <begin position="329"/>
        <end position="356"/>
    </location>
</feature>
<dbReference type="AlphaFoldDB" id="A0AAE0F342"/>
<proteinExistence type="predicted"/>
<dbReference type="EMBL" id="LGRX02027234">
    <property type="protein sequence ID" value="KAK3249622.1"/>
    <property type="molecule type" value="Genomic_DNA"/>
</dbReference>
<feature type="coiled-coil region" evidence="1">
    <location>
        <begin position="535"/>
        <end position="581"/>
    </location>
</feature>
<keyword evidence="4" id="KW-1185">Reference proteome</keyword>
<evidence type="ECO:0000313" key="3">
    <source>
        <dbReference type="EMBL" id="KAK3249622.1"/>
    </source>
</evidence>
<feature type="compositionally biased region" description="Polar residues" evidence="2">
    <location>
        <begin position="77"/>
        <end position="88"/>
    </location>
</feature>